<evidence type="ECO:0000256" key="1">
    <source>
        <dbReference type="PIRSR" id="PIRSR605502-1"/>
    </source>
</evidence>
<dbReference type="PANTHER" id="PTHR16222:SF12">
    <property type="entry name" value="ADP-RIBOSYLGLYCOHYDROLASE-RELATED"/>
    <property type="match status" value="1"/>
</dbReference>
<feature type="binding site" evidence="1">
    <location>
        <position position="56"/>
    </location>
    <ligand>
        <name>Mg(2+)</name>
        <dbReference type="ChEBI" id="CHEBI:18420"/>
        <label>1</label>
    </ligand>
</feature>
<dbReference type="SUPFAM" id="SSF101478">
    <property type="entry name" value="ADP-ribosylglycohydrolase"/>
    <property type="match status" value="1"/>
</dbReference>
<dbReference type="Proteomes" id="UP000093694">
    <property type="component" value="Unassembled WGS sequence"/>
</dbReference>
<name>A0A166UNC2_9CLOT</name>
<dbReference type="Pfam" id="PF03747">
    <property type="entry name" value="ADP_ribosyl_GH"/>
    <property type="match status" value="1"/>
</dbReference>
<dbReference type="PATRIC" id="fig|1705578.3.peg.316"/>
<dbReference type="EC" id="3.2.2.24" evidence="2"/>
<keyword evidence="1" id="KW-0460">Magnesium</keyword>
<dbReference type="PANTHER" id="PTHR16222">
    <property type="entry name" value="ADP-RIBOSYLGLYCOHYDROLASE"/>
    <property type="match status" value="1"/>
</dbReference>
<reference evidence="3 5" key="2">
    <citation type="journal article" date="2016" name="Front. Microbiol.">
        <title>Industrial Acetogenic Biocatalysts: A Comparative Metabolic and Genomic Analysis.</title>
        <authorList>
            <person name="Bengelsdorf F."/>
            <person name="Poehlein A."/>
            <person name="Sonja S."/>
            <person name="Erz C."/>
            <person name="Hummel T."/>
            <person name="Hoffmeister S."/>
            <person name="Daniel R."/>
            <person name="Durre P."/>
        </authorList>
    </citation>
    <scope>NUCLEOTIDE SEQUENCE [LARGE SCALE GENOMIC DNA]</scope>
    <source>
        <strain evidence="3 5">PTA-10522</strain>
    </source>
</reference>
<feature type="binding site" evidence="1">
    <location>
        <position position="58"/>
    </location>
    <ligand>
        <name>Mg(2+)</name>
        <dbReference type="ChEBI" id="CHEBI:18420"/>
        <label>1</label>
    </ligand>
</feature>
<feature type="binding site" evidence="1">
    <location>
        <position position="249"/>
    </location>
    <ligand>
        <name>Mg(2+)</name>
        <dbReference type="ChEBI" id="CHEBI:18420"/>
        <label>1</label>
    </ligand>
</feature>
<feature type="binding site" evidence="1">
    <location>
        <position position="250"/>
    </location>
    <ligand>
        <name>Mg(2+)</name>
        <dbReference type="ChEBI" id="CHEBI:18420"/>
        <label>1</label>
    </ligand>
</feature>
<reference evidence="2 4" key="1">
    <citation type="journal article" date="2015" name="Biotechnol. Bioeng.">
        <title>Genome sequence and phenotypic characterization of Caulobacter segnis.</title>
        <authorList>
            <person name="Patel S."/>
            <person name="Fletcher B."/>
            <person name="Scott D.C."/>
            <person name="Ely B."/>
        </authorList>
    </citation>
    <scope>NUCLEOTIDE SEQUENCE [LARGE SCALE GENOMIC DNA]</scope>
    <source>
        <strain evidence="2 4">PS02</strain>
    </source>
</reference>
<protein>
    <submittedName>
        <fullName evidence="2">ADP-ribosyl-[dinitrogen reductase] glycohydrolase</fullName>
        <ecNumber evidence="2">3.2.2.24</ecNumber>
    </submittedName>
</protein>
<keyword evidence="2" id="KW-0378">Hydrolase</keyword>
<dbReference type="GO" id="GO:0046872">
    <property type="term" value="F:metal ion binding"/>
    <property type="evidence" value="ECO:0007669"/>
    <property type="project" value="UniProtKB-KW"/>
</dbReference>
<evidence type="ECO:0000313" key="2">
    <source>
        <dbReference type="EMBL" id="OAA95086.1"/>
    </source>
</evidence>
<evidence type="ECO:0000313" key="3">
    <source>
        <dbReference type="EMBL" id="OBR97566.1"/>
    </source>
</evidence>
<gene>
    <name evidence="2" type="primary">draG</name>
    <name evidence="3" type="ORF">CLCOS_02810</name>
    <name evidence="2" type="ORF">WX73_01495</name>
</gene>
<dbReference type="EMBL" id="LITQ01000001">
    <property type="protein sequence ID" value="OAA95086.1"/>
    <property type="molecule type" value="Genomic_DNA"/>
</dbReference>
<dbReference type="Proteomes" id="UP000077384">
    <property type="component" value="Unassembled WGS sequence"/>
</dbReference>
<keyword evidence="2" id="KW-0326">Glycosidase</keyword>
<dbReference type="GO" id="GO:0047407">
    <property type="term" value="F:ADP-ribosyl-[dinitrogen reductase] hydrolase activity"/>
    <property type="evidence" value="ECO:0007669"/>
    <property type="project" value="UniProtKB-EC"/>
</dbReference>
<feature type="binding site" evidence="1">
    <location>
        <position position="247"/>
    </location>
    <ligand>
        <name>Mg(2+)</name>
        <dbReference type="ChEBI" id="CHEBI:18420"/>
        <label>1</label>
    </ligand>
</feature>
<evidence type="ECO:0000313" key="5">
    <source>
        <dbReference type="Proteomes" id="UP000093694"/>
    </source>
</evidence>
<dbReference type="InterPro" id="IPR036705">
    <property type="entry name" value="Ribosyl_crysJ1_sf"/>
</dbReference>
<proteinExistence type="predicted"/>
<comment type="caution">
    <text evidence="2">The sequence shown here is derived from an EMBL/GenBank/DDBJ whole genome shotgun (WGS) entry which is preliminary data.</text>
</comment>
<feature type="binding site" evidence="1">
    <location>
        <position position="57"/>
    </location>
    <ligand>
        <name>Mg(2+)</name>
        <dbReference type="ChEBI" id="CHEBI:18420"/>
        <label>1</label>
    </ligand>
</feature>
<organism evidence="2 4">
    <name type="scientific">Clostridium coskatii</name>
    <dbReference type="NCBI Taxonomy" id="1705578"/>
    <lineage>
        <taxon>Bacteria</taxon>
        <taxon>Bacillati</taxon>
        <taxon>Bacillota</taxon>
        <taxon>Clostridia</taxon>
        <taxon>Eubacteriales</taxon>
        <taxon>Clostridiaceae</taxon>
        <taxon>Clostridium</taxon>
    </lineage>
</organism>
<comment type="cofactor">
    <cofactor evidence="1">
        <name>Mg(2+)</name>
        <dbReference type="ChEBI" id="CHEBI:18420"/>
    </cofactor>
    <text evidence="1">Binds 2 magnesium ions per subunit.</text>
</comment>
<accession>A0A166UNC2</accession>
<dbReference type="Gene3D" id="1.10.4080.10">
    <property type="entry name" value="ADP-ribosylation/Crystallin J1"/>
    <property type="match status" value="1"/>
</dbReference>
<dbReference type="InterPro" id="IPR050792">
    <property type="entry name" value="ADP-ribosylglycohydrolase"/>
</dbReference>
<dbReference type="RefSeq" id="WP_063599964.1">
    <property type="nucleotide sequence ID" value="NZ_LITQ01000001.1"/>
</dbReference>
<sequence>MERLNKLLGGLFGVACGDALGATLEFLSQEEGRKTYGYLKDIIGRGHWKLKPGQVTDDTMMTLCVAGGILENPECPIESIGNRFVKWYNSDPKDIGMTCELAIKKYIETSNWKEASFYVHHISKGRTAGNGTIMRCIPVALYYRDYSKMIDISRLQSKMTHYDEKAADACVIYNTIIYKYLNGEDKEGTITEAIDSSEDYKDVMNMKKEELIPSGYVVDTLRCALWCFMNNSNLEDTVCEAANLCGDADTVAAVAGGIAGTYYGYDSIPERWKNKIEVKDKLMSIGEKINSTYN</sequence>
<keyword evidence="1" id="KW-0479">Metal-binding</keyword>
<dbReference type="InterPro" id="IPR005502">
    <property type="entry name" value="Ribosyl_crysJ1"/>
</dbReference>
<evidence type="ECO:0000313" key="4">
    <source>
        <dbReference type="Proteomes" id="UP000077384"/>
    </source>
</evidence>
<dbReference type="AlphaFoldDB" id="A0A166UNC2"/>
<dbReference type="EMBL" id="LROR01000022">
    <property type="protein sequence ID" value="OBR97566.1"/>
    <property type="molecule type" value="Genomic_DNA"/>
</dbReference>
<keyword evidence="5" id="KW-1185">Reference proteome</keyword>